<evidence type="ECO:0000313" key="2">
    <source>
        <dbReference type="Proteomes" id="UP000008460"/>
    </source>
</evidence>
<dbReference type="EMBL" id="CP002666">
    <property type="protein sequence ID" value="AEE44656.1"/>
    <property type="molecule type" value="Genomic_DNA"/>
</dbReference>
<dbReference type="Pfam" id="PF09481">
    <property type="entry name" value="CRISPR_Cse1"/>
    <property type="match status" value="1"/>
</dbReference>
<evidence type="ECO:0000313" key="1">
    <source>
        <dbReference type="EMBL" id="AEE44656.1"/>
    </source>
</evidence>
<keyword evidence="2" id="KW-1185">Reference proteome</keyword>
<dbReference type="Gene3D" id="1.10.132.100">
    <property type="match status" value="1"/>
</dbReference>
<dbReference type="HOGENOM" id="CLU_034285_0_0_11"/>
<dbReference type="Proteomes" id="UP000008460">
    <property type="component" value="Chromosome"/>
</dbReference>
<proteinExistence type="predicted"/>
<organism evidence="1 2">
    <name type="scientific">Cellulomonas fimi (strain ATCC 484 / DSM 20113 / JCM 1341 / CCUG 24087 / LMG 16345 / NBRC 15513 / NCIMB 8980 / NCTC 7547 / NRS-133)</name>
    <dbReference type="NCBI Taxonomy" id="590998"/>
    <lineage>
        <taxon>Bacteria</taxon>
        <taxon>Bacillati</taxon>
        <taxon>Actinomycetota</taxon>
        <taxon>Actinomycetes</taxon>
        <taxon>Micrococcales</taxon>
        <taxon>Cellulomonadaceae</taxon>
        <taxon>Cellulomonas</taxon>
    </lineage>
</organism>
<dbReference type="KEGG" id="cfi:Celf_0516"/>
<dbReference type="InterPro" id="IPR013381">
    <property type="entry name" value="CRISPR-assoc_prot_Cse1"/>
</dbReference>
<dbReference type="NCBIfam" id="TIGR02547">
    <property type="entry name" value="casA_cse1"/>
    <property type="match status" value="1"/>
</dbReference>
<name>F4H899_CELFA</name>
<dbReference type="STRING" id="590998.Celf_0516"/>
<reference evidence="1 2" key="1">
    <citation type="submission" date="2011-04" db="EMBL/GenBank/DDBJ databases">
        <title>Complete sequence of Cellulomonas fimi ATCC 484.</title>
        <authorList>
            <consortium name="US DOE Joint Genome Institute"/>
            <person name="Lucas S."/>
            <person name="Han J."/>
            <person name="Lapidus A."/>
            <person name="Cheng J.-F."/>
            <person name="Goodwin L."/>
            <person name="Pitluck S."/>
            <person name="Peters L."/>
            <person name="Chertkov O."/>
            <person name="Detter J.C."/>
            <person name="Han C."/>
            <person name="Tapia R."/>
            <person name="Land M."/>
            <person name="Hauser L."/>
            <person name="Kyrpides N."/>
            <person name="Ivanova N."/>
            <person name="Ovchinnikova G."/>
            <person name="Pagani I."/>
            <person name="Mead D."/>
            <person name="Brumm P."/>
            <person name="Woyke T."/>
        </authorList>
    </citation>
    <scope>NUCLEOTIDE SEQUENCE [LARGE SCALE GENOMIC DNA]</scope>
    <source>
        <strain evidence="2">ATCC 484 / DSM 20113 / JCM 1341 / NBRC 15513 / NCIMB 8980 / NCTC 7547</strain>
    </source>
</reference>
<gene>
    <name evidence="1" type="ordered locus">Celf_0516</name>
</gene>
<protein>
    <submittedName>
        <fullName evidence="1">CRISPR-associated protein, Cse1 family</fullName>
    </submittedName>
</protein>
<dbReference type="eggNOG" id="COG1203">
    <property type="taxonomic scope" value="Bacteria"/>
</dbReference>
<accession>F4H899</accession>
<sequence>MAMSGRYSLIDEPWVLVLTQDGTTDEVSLLDLFRRAPQIREIVGDIPTQGYAVLRVALAVLARSVGGPRTTGDWEHLWDGTAPPMEAIEAYLQEHAERFDLFHPETPFFQVAGLRTARDEVFGLERLIADVPAGHPYFTTRAGRGVQRISAAEAARWLVHVQAFDVSGIKSGAVGDPRVTGGKGYPIGQGFAGHLGGLSVDGGDLWRTLLLNTVPLDHLGLQRDVRDRPAWEAEPSGPAEADDAAARPYGSLDLFTWQSRRVLLHGGPDGVTGVLVANGDKLTPQNRHRQEPMSAWRRSEPQQKKLGLPVVYMPREHVPGRAVWRGLASLLPLVAPRGKADGGQPFVTAAVVEWAAEALEATARVTLRTAGMVYGTQNASVEEVVDDRLVVPVALLSEEHPALAQAAVDAVDASEGAVRAVGFLARNLASAAGAREPKLLDGARDEAQRQAYAVLDGPYRAWLAGLDPSVDPLAQREEWHRQAAALVRRVGAELVESAGPDAWVGREVSIGSGTRHVSTPEADKQFRRAVDQALPTTLTTPEEPAA</sequence>
<dbReference type="CDD" id="cd09729">
    <property type="entry name" value="Cse1_I-E"/>
    <property type="match status" value="1"/>
</dbReference>
<dbReference type="AlphaFoldDB" id="F4H899"/>